<dbReference type="GO" id="GO:0030295">
    <property type="term" value="F:protein kinase activator activity"/>
    <property type="evidence" value="ECO:0007669"/>
    <property type="project" value="TreeGrafter"/>
</dbReference>
<dbReference type="PATRIC" id="fig|36861.3.peg.449"/>
<name>A0A106BRQ8_THIDE</name>
<dbReference type="PROSITE" id="PS00372">
    <property type="entry name" value="PTS_EIIA_TYPE_2_HIS"/>
    <property type="match status" value="1"/>
</dbReference>
<evidence type="ECO:0000259" key="1">
    <source>
        <dbReference type="PROSITE" id="PS51094"/>
    </source>
</evidence>
<dbReference type="InterPro" id="IPR016152">
    <property type="entry name" value="PTrfase/Anion_transptr"/>
</dbReference>
<evidence type="ECO:0000313" key="2">
    <source>
        <dbReference type="EMBL" id="KVW97168.1"/>
    </source>
</evidence>
<dbReference type="Proteomes" id="UP000064243">
    <property type="component" value="Unassembled WGS sequence"/>
</dbReference>
<sequence length="151" mass="16599">MNLIAPLITPDTTLLDMSFSSKKKLFEHAAELLAQTHGLKSTDIFTSLFERERLGSTALGYGIAIPHGRIKGLKDASGAFYRLKIPIEFDAPDNQPVSLCFILLVPKDANERHLQILGELAQLFGDDAMRSKMLAADTPSELIALLESWSS</sequence>
<dbReference type="PROSITE" id="PS51094">
    <property type="entry name" value="PTS_EIIA_TYPE_2"/>
    <property type="match status" value="1"/>
</dbReference>
<protein>
    <submittedName>
        <fullName evidence="2">PTS sugar transporter subunit IIA</fullName>
    </submittedName>
</protein>
<proteinExistence type="predicted"/>
<keyword evidence="2" id="KW-0813">Transport</keyword>
<organism evidence="2 3">
    <name type="scientific">Thiobacillus denitrificans</name>
    <dbReference type="NCBI Taxonomy" id="36861"/>
    <lineage>
        <taxon>Bacteria</taxon>
        <taxon>Pseudomonadati</taxon>
        <taxon>Pseudomonadota</taxon>
        <taxon>Betaproteobacteria</taxon>
        <taxon>Nitrosomonadales</taxon>
        <taxon>Thiobacillaceae</taxon>
        <taxon>Thiobacillus</taxon>
    </lineage>
</organism>
<keyword evidence="2" id="KW-0762">Sugar transport</keyword>
<gene>
    <name evidence="2" type="ORF">ABW22_04945</name>
</gene>
<keyword evidence="3" id="KW-1185">Reference proteome</keyword>
<reference evidence="2 3" key="1">
    <citation type="journal article" date="2015" name="Appl. Environ. Microbiol.">
        <title>Aerobic and Anaerobic Thiosulfate Oxidation by a Cold-Adapted, Subglacial Chemoautotroph.</title>
        <authorList>
            <person name="Harrold Z.R."/>
            <person name="Skidmore M.L."/>
            <person name="Hamilton T.L."/>
            <person name="Desch L."/>
            <person name="Amada K."/>
            <person name="van Gelder W."/>
            <person name="Glover K."/>
            <person name="Roden E.E."/>
            <person name="Boyd E.S."/>
        </authorList>
    </citation>
    <scope>NUCLEOTIDE SEQUENCE [LARGE SCALE GENOMIC DNA]</scope>
    <source>
        <strain evidence="2 3">RG</strain>
    </source>
</reference>
<dbReference type="STRING" id="1123392.GCA_000376425_01643"/>
<comment type="caution">
    <text evidence="2">The sequence shown here is derived from an EMBL/GenBank/DDBJ whole genome shotgun (WGS) entry which is preliminary data.</text>
</comment>
<evidence type="ECO:0000313" key="3">
    <source>
        <dbReference type="Proteomes" id="UP000064243"/>
    </source>
</evidence>
<dbReference type="InterPro" id="IPR051541">
    <property type="entry name" value="PTS_SugarTrans_NitroReg"/>
</dbReference>
<dbReference type="SUPFAM" id="SSF55804">
    <property type="entry name" value="Phoshotransferase/anion transport protein"/>
    <property type="match status" value="1"/>
</dbReference>
<dbReference type="OrthoDB" id="95460at2"/>
<dbReference type="RefSeq" id="WP_059752607.1">
    <property type="nucleotide sequence ID" value="NZ_LDUG01000017.1"/>
</dbReference>
<dbReference type="PANTHER" id="PTHR47738:SF1">
    <property type="entry name" value="NITROGEN REGULATORY PROTEIN"/>
    <property type="match status" value="1"/>
</dbReference>
<dbReference type="AlphaFoldDB" id="A0A106BRQ8"/>
<dbReference type="EMBL" id="LDUG01000017">
    <property type="protein sequence ID" value="KVW97168.1"/>
    <property type="molecule type" value="Genomic_DNA"/>
</dbReference>
<dbReference type="Pfam" id="PF00359">
    <property type="entry name" value="PTS_EIIA_2"/>
    <property type="match status" value="1"/>
</dbReference>
<feature type="domain" description="PTS EIIA type-2" evidence="1">
    <location>
        <begin position="6"/>
        <end position="149"/>
    </location>
</feature>
<dbReference type="InterPro" id="IPR002178">
    <property type="entry name" value="PTS_EIIA_type-2_dom"/>
</dbReference>
<dbReference type="CDD" id="cd00211">
    <property type="entry name" value="PTS_IIA_fru"/>
    <property type="match status" value="1"/>
</dbReference>
<accession>A0A106BRQ8</accession>
<dbReference type="Gene3D" id="3.40.930.10">
    <property type="entry name" value="Mannitol-specific EII, Chain A"/>
    <property type="match status" value="1"/>
</dbReference>
<dbReference type="PANTHER" id="PTHR47738">
    <property type="entry name" value="PTS SYSTEM FRUCTOSE-LIKE EIIA COMPONENT-RELATED"/>
    <property type="match status" value="1"/>
</dbReference>